<comment type="subcellular location">
    <subcellularLocation>
        <location evidence="1">Nucleus</location>
    </subcellularLocation>
</comment>
<keyword evidence="3" id="KW-0677">Repeat</keyword>
<evidence type="ECO:0000313" key="10">
    <source>
        <dbReference type="EMBL" id="TPX46979.1"/>
    </source>
</evidence>
<evidence type="ECO:0000256" key="2">
    <source>
        <dbReference type="ARBA" id="ARBA00022664"/>
    </source>
</evidence>
<protein>
    <recommendedName>
        <fullName evidence="9">PRP1 splicing factor N-terminal domain-containing protein</fullName>
    </recommendedName>
</protein>
<dbReference type="EMBL" id="QEAM01000088">
    <property type="protein sequence ID" value="TPX46979.1"/>
    <property type="molecule type" value="Genomic_DNA"/>
</dbReference>
<dbReference type="GO" id="GO:0046540">
    <property type="term" value="C:U4/U6 x U5 tri-snRNP complex"/>
    <property type="evidence" value="ECO:0007669"/>
    <property type="project" value="TreeGrafter"/>
</dbReference>
<dbReference type="InterPro" id="IPR010491">
    <property type="entry name" value="PRP1_N"/>
</dbReference>
<dbReference type="Pfam" id="PF13428">
    <property type="entry name" value="TPR_14"/>
    <property type="match status" value="1"/>
</dbReference>
<evidence type="ECO:0000256" key="4">
    <source>
        <dbReference type="ARBA" id="ARBA00023187"/>
    </source>
</evidence>
<dbReference type="PANTHER" id="PTHR11246">
    <property type="entry name" value="PRE-MRNA SPLICING FACTOR"/>
    <property type="match status" value="1"/>
</dbReference>
<organism evidence="11 12">
    <name type="scientific">Synchytrium endobioticum</name>
    <dbReference type="NCBI Taxonomy" id="286115"/>
    <lineage>
        <taxon>Eukaryota</taxon>
        <taxon>Fungi</taxon>
        <taxon>Fungi incertae sedis</taxon>
        <taxon>Chytridiomycota</taxon>
        <taxon>Chytridiomycota incertae sedis</taxon>
        <taxon>Chytridiomycetes</taxon>
        <taxon>Synchytriales</taxon>
        <taxon>Synchytriaceae</taxon>
        <taxon>Synchytrium</taxon>
    </lineage>
</organism>
<keyword evidence="4" id="KW-0508">mRNA splicing</keyword>
<evidence type="ECO:0000256" key="6">
    <source>
        <dbReference type="PROSITE-ProRule" id="PRU00339"/>
    </source>
</evidence>
<dbReference type="GO" id="GO:0071013">
    <property type="term" value="C:catalytic step 2 spliceosome"/>
    <property type="evidence" value="ECO:0007669"/>
    <property type="project" value="TreeGrafter"/>
</dbReference>
<keyword evidence="12" id="KW-1185">Reference proteome</keyword>
<gene>
    <name evidence="10" type="ORF">SeLEV6574_g02897</name>
    <name evidence="11" type="ORF">SeMB42_g03012</name>
</gene>
<name>A0A507DC59_9FUNG</name>
<evidence type="ECO:0000256" key="7">
    <source>
        <dbReference type="SAM" id="Coils"/>
    </source>
</evidence>
<keyword evidence="7" id="KW-0175">Coiled coil</keyword>
<dbReference type="InterPro" id="IPR045075">
    <property type="entry name" value="Syf1-like"/>
</dbReference>
<accession>A0A507DC59</accession>
<dbReference type="FunFam" id="1.25.40.10:FF:000384">
    <property type="entry name" value="Probable pre-mRNA splicing factor prp1"/>
    <property type="match status" value="1"/>
</dbReference>
<dbReference type="Pfam" id="PF06424">
    <property type="entry name" value="PRP1_N"/>
    <property type="match status" value="1"/>
</dbReference>
<dbReference type="Proteomes" id="UP000320475">
    <property type="component" value="Unassembled WGS sequence"/>
</dbReference>
<evidence type="ECO:0000256" key="5">
    <source>
        <dbReference type="ARBA" id="ARBA00023242"/>
    </source>
</evidence>
<dbReference type="STRING" id="286115.A0A507DC59"/>
<dbReference type="Proteomes" id="UP000317494">
    <property type="component" value="Unassembled WGS sequence"/>
</dbReference>
<feature type="region of interest" description="Disordered" evidence="8">
    <location>
        <begin position="31"/>
        <end position="91"/>
    </location>
</feature>
<evidence type="ECO:0000256" key="3">
    <source>
        <dbReference type="ARBA" id="ARBA00022737"/>
    </source>
</evidence>
<dbReference type="AlphaFoldDB" id="A0A507DC59"/>
<dbReference type="OrthoDB" id="440128at2759"/>
<dbReference type="GO" id="GO:0000244">
    <property type="term" value="P:spliceosomal tri-snRNP complex assembly"/>
    <property type="evidence" value="ECO:0007669"/>
    <property type="project" value="TreeGrafter"/>
</dbReference>
<dbReference type="SUPFAM" id="SSF48452">
    <property type="entry name" value="TPR-like"/>
    <property type="match status" value="4"/>
</dbReference>
<dbReference type="PROSITE" id="PS50005">
    <property type="entry name" value="TPR"/>
    <property type="match status" value="1"/>
</dbReference>
<dbReference type="EMBL" id="QEAN01000100">
    <property type="protein sequence ID" value="TPX48418.1"/>
    <property type="molecule type" value="Genomic_DNA"/>
</dbReference>
<evidence type="ECO:0000256" key="8">
    <source>
        <dbReference type="SAM" id="MobiDB-lite"/>
    </source>
</evidence>
<dbReference type="InterPro" id="IPR011990">
    <property type="entry name" value="TPR-like_helical_dom_sf"/>
</dbReference>
<feature type="compositionally biased region" description="Acidic residues" evidence="8">
    <location>
        <begin position="67"/>
        <end position="79"/>
    </location>
</feature>
<dbReference type="PANTHER" id="PTHR11246:SF1">
    <property type="entry name" value="PRE-MRNA-PROCESSING FACTOR 6"/>
    <property type="match status" value="1"/>
</dbReference>
<sequence length="921" mass="102799">MATFNQLKTMAVPDFMSRQAPPNYVAGLGRGATGFTTRSDIGPARESVAGDAAAVPGVATGAQAPKDDDDDERFQDPDNETGLFSSAPYEVDDEEADKIYEAIDRKMDERRRARREAREREEQEKYRKERPKIQQQFADLKRGLSTITDDQWANIPEVGDLVRKRSKNANLKVQERYMPVPDSVLLGAASSGYSNTLSARDQVLGGAATPVDGTLTDFVQFGQARDKVLGLKLDQVSDSVSGQTTIDPKGYLTDLNSVQVKSDAEISDIKKARTLLRSVTTTNPKHGPGWIAAARLEEVAGKLAVAREIIAKGCEECPKSEDVWLEAARLNTVDNAKVILANAVRSLPQSVKIWMRATQLEAEIKAKKRVLRRALEFIPNSVSLWKATVSLEEDPEDARILLSQAVKDVPLAVELWLALAKLETHDNARKVLNQARGQNPTSHEIWITAAKLEEHHGSTSSPDMIIGRAVKELQQKGADIDREVWIKEAEQCEKDASPHVCQAIIKYTIEQGVEPEDYKITFVEDAESCIAHGSIVTARAIFAHATSLLPKDRSLWQKAAFLEKEHGTNESLEELLKRAVRYCPDAEVLWLMGAKQKWLMGDIDGARAVLQEAFAANPNSEQLYLAAVKLEAENEQYHRARPLLAKARNEAGTVRVWMKSAVFERQLGQPDAAIKLLDEALVKFPSAAKLWMMRGQVEEDENGNLAAAREFYAKGVKSCSKSIPLWILSSRLEEKADMMTRARALLERARLLNPANDLLWAESIRVEQRGGNAAMSKALMAKALQECPTSGLLWAEAIMAEPRPTRKSKSTDALKKCENDPRVLVTIARLFWSERKLDKARSWFQRATKIDPDLGDTWAWWYAFEKEQGSEDQRNDVVTKCEAAEPRHGELWTRFSKDRRNFKLKIGEILVLSGKSLKNSI</sequence>
<dbReference type="FunFam" id="1.25.40.10:FF:000256">
    <property type="entry name" value="Probable pre-mRNA splicing factor prp1"/>
    <property type="match status" value="1"/>
</dbReference>
<dbReference type="Pfam" id="PF13181">
    <property type="entry name" value="TPR_8"/>
    <property type="match status" value="1"/>
</dbReference>
<evidence type="ECO:0000313" key="12">
    <source>
        <dbReference type="Proteomes" id="UP000317494"/>
    </source>
</evidence>
<evidence type="ECO:0000256" key="1">
    <source>
        <dbReference type="ARBA" id="ARBA00004123"/>
    </source>
</evidence>
<feature type="repeat" description="TPR" evidence="6">
    <location>
        <begin position="821"/>
        <end position="854"/>
    </location>
</feature>
<proteinExistence type="predicted"/>
<comment type="caution">
    <text evidence="11">The sequence shown here is derived from an EMBL/GenBank/DDBJ whole genome shotgun (WGS) entry which is preliminary data.</text>
</comment>
<keyword evidence="5" id="KW-0539">Nucleus</keyword>
<keyword evidence="6" id="KW-0802">TPR repeat</keyword>
<feature type="compositionally biased region" description="Low complexity" evidence="8">
    <location>
        <begin position="49"/>
        <end position="64"/>
    </location>
</feature>
<feature type="coiled-coil region" evidence="7">
    <location>
        <begin position="96"/>
        <end position="123"/>
    </location>
</feature>
<dbReference type="SMART" id="SM00386">
    <property type="entry name" value="HAT"/>
    <property type="match status" value="13"/>
</dbReference>
<dbReference type="InterPro" id="IPR003107">
    <property type="entry name" value="HAT"/>
</dbReference>
<evidence type="ECO:0000313" key="11">
    <source>
        <dbReference type="EMBL" id="TPX48418.1"/>
    </source>
</evidence>
<dbReference type="InterPro" id="IPR019734">
    <property type="entry name" value="TPR_rpt"/>
</dbReference>
<evidence type="ECO:0000259" key="9">
    <source>
        <dbReference type="Pfam" id="PF06424"/>
    </source>
</evidence>
<dbReference type="SMART" id="SM00028">
    <property type="entry name" value="TPR"/>
    <property type="match status" value="3"/>
</dbReference>
<dbReference type="Pfam" id="PF13432">
    <property type="entry name" value="TPR_16"/>
    <property type="match status" value="1"/>
</dbReference>
<evidence type="ECO:0000313" key="13">
    <source>
        <dbReference type="Proteomes" id="UP000320475"/>
    </source>
</evidence>
<keyword evidence="2" id="KW-0507">mRNA processing</keyword>
<feature type="domain" description="PRP1 splicing factor N-terminal" evidence="9">
    <location>
        <begin position="20"/>
        <end position="164"/>
    </location>
</feature>
<dbReference type="VEuPathDB" id="FungiDB:SeMB42_g03012"/>
<reference evidence="12 13" key="1">
    <citation type="journal article" date="2019" name="Sci. Rep.">
        <title>Comparative genomics of chytrid fungi reveal insights into the obligate biotrophic and pathogenic lifestyle of Synchytrium endobioticum.</title>
        <authorList>
            <person name="van de Vossenberg B.T.L.H."/>
            <person name="Warris S."/>
            <person name="Nguyen H.D.T."/>
            <person name="van Gent-Pelzer M.P.E."/>
            <person name="Joly D.L."/>
            <person name="van de Geest H.C."/>
            <person name="Bonants P.J.M."/>
            <person name="Smith D.S."/>
            <person name="Levesque C.A."/>
            <person name="van der Lee T.A.J."/>
        </authorList>
    </citation>
    <scope>NUCLEOTIDE SEQUENCE [LARGE SCALE GENOMIC DNA]</scope>
    <source>
        <strain evidence="10 13">LEV6574</strain>
        <strain evidence="11 12">MB42</strain>
    </source>
</reference>
<dbReference type="Gene3D" id="1.25.40.10">
    <property type="entry name" value="Tetratricopeptide repeat domain"/>
    <property type="match status" value="5"/>
</dbReference>